<dbReference type="InterPro" id="IPR056569">
    <property type="entry name" value="ArlJ-like"/>
</dbReference>
<proteinExistence type="predicted"/>
<dbReference type="AlphaFoldDB" id="A0A7C4DZ05"/>
<evidence type="ECO:0000256" key="1">
    <source>
        <dbReference type="SAM" id="Phobius"/>
    </source>
</evidence>
<feature type="transmembrane region" description="Helical" evidence="1">
    <location>
        <begin position="386"/>
        <end position="407"/>
    </location>
</feature>
<evidence type="ECO:0008006" key="4">
    <source>
        <dbReference type="Google" id="ProtNLM"/>
    </source>
</evidence>
<dbReference type="EMBL" id="DTAD01000009">
    <property type="protein sequence ID" value="HGN89619.1"/>
    <property type="molecule type" value="Genomic_DNA"/>
</dbReference>
<keyword evidence="1" id="KW-1133">Transmembrane helix</keyword>
<evidence type="ECO:0000313" key="2">
    <source>
        <dbReference type="EMBL" id="HGL40093.1"/>
    </source>
</evidence>
<feature type="transmembrane region" description="Helical" evidence="1">
    <location>
        <begin position="454"/>
        <end position="472"/>
    </location>
</feature>
<feature type="transmembrane region" description="Helical" evidence="1">
    <location>
        <begin position="201"/>
        <end position="221"/>
    </location>
</feature>
<feature type="transmembrane region" description="Helical" evidence="1">
    <location>
        <begin position="160"/>
        <end position="180"/>
    </location>
</feature>
<dbReference type="EMBL" id="DTCM01000004">
    <property type="protein sequence ID" value="HGL40093.1"/>
    <property type="molecule type" value="Genomic_DNA"/>
</dbReference>
<dbReference type="PANTHER" id="PTHR35402">
    <property type="entry name" value="INTEGRAL MEMBRANE PROTEIN-RELATED"/>
    <property type="match status" value="1"/>
</dbReference>
<organism evidence="3">
    <name type="scientific">Caldiarchaeum subterraneum</name>
    <dbReference type="NCBI Taxonomy" id="311458"/>
    <lineage>
        <taxon>Archaea</taxon>
        <taxon>Nitrososphaerota</taxon>
        <taxon>Candidatus Caldarchaeales</taxon>
        <taxon>Candidatus Caldarchaeaceae</taxon>
        <taxon>Candidatus Caldarchaeum</taxon>
    </lineage>
</organism>
<evidence type="ECO:0000313" key="3">
    <source>
        <dbReference type="EMBL" id="HGN89619.1"/>
    </source>
</evidence>
<comment type="caution">
    <text evidence="3">The sequence shown here is derived from an EMBL/GenBank/DDBJ whole genome shotgun (WGS) entry which is preliminary data.</text>
</comment>
<sequence>MRLSSGAGLNREDVDKLMLLFVIYGSSKLSVRQMIKQLSLSESVPEHLRKTFRKSRNLLERWNYGVSETLEYLESALKHPKLKGLVIRLMHSIKAGVSIEDFARIEYVKHRAEQDNELEKGLEKLRRLVEAYTTLISVVSLLSVSFLLIGTIIGGGGASFLDTAFLSIVATLGSTTLLFLTNNLKRPIFTKYPDKPGKLKLLLKTTTPLLSASVAILFLTLPLANSVGAITVETMSAILISVGTALFIHGYLGRRWHKKIHQTETMLPIVLKSFGDYLSATGSVKSSAHMLTLSDLGPLNRLVKAFEQRLRLGISQKEAIAMVGRETVGRLGDNVFTILGEVIEAGARPATACGILSEYISNVLFSDKRREQITSTLKTLSIPLHATLAAIYALLTTLLAILSKISALLENYLMLIKPIPSSTVVSYFYIIIAATSIITGLNIYLADGDSFFTLTYYLGLLLLVSGVSYLVMTNLSMQLLSTFIGLGESLKALTAG</sequence>
<keyword evidence="1" id="KW-0812">Transmembrane</keyword>
<reference evidence="3" key="1">
    <citation type="journal article" date="2020" name="mSystems">
        <title>Genome- and Community-Level Interaction Insights into Carbon Utilization and Element Cycling Functions of Hydrothermarchaeota in Hydrothermal Sediment.</title>
        <authorList>
            <person name="Zhou Z."/>
            <person name="Liu Y."/>
            <person name="Xu W."/>
            <person name="Pan J."/>
            <person name="Luo Z.H."/>
            <person name="Li M."/>
        </authorList>
    </citation>
    <scope>NUCLEOTIDE SEQUENCE [LARGE SCALE GENOMIC DNA]</scope>
    <source>
        <strain evidence="3">SpSt-613</strain>
        <strain evidence="2">SpSt-669</strain>
    </source>
</reference>
<dbReference type="PANTHER" id="PTHR35402:SF2">
    <property type="entry name" value="FLAGELLA ACCESSORY PROTEIN J"/>
    <property type="match status" value="1"/>
</dbReference>
<feature type="transmembrane region" description="Helical" evidence="1">
    <location>
        <begin position="427"/>
        <end position="445"/>
    </location>
</feature>
<protein>
    <recommendedName>
        <fullName evidence="4">Type II secretion system protein GspF domain-containing protein</fullName>
    </recommendedName>
</protein>
<keyword evidence="1" id="KW-0472">Membrane</keyword>
<feature type="transmembrane region" description="Helical" evidence="1">
    <location>
        <begin position="132"/>
        <end position="154"/>
    </location>
</feature>
<name>A0A7C4DZ05_CALS0</name>
<feature type="transmembrane region" description="Helical" evidence="1">
    <location>
        <begin position="227"/>
        <end position="252"/>
    </location>
</feature>
<gene>
    <name evidence="3" type="ORF">ENT82_00605</name>
    <name evidence="2" type="ORF">ENU43_00250</name>
</gene>
<accession>A0A7C4DZ05</accession>